<dbReference type="EMBL" id="BARS01056177">
    <property type="protein sequence ID" value="GAG52086.1"/>
    <property type="molecule type" value="Genomic_DNA"/>
</dbReference>
<name>X0ZVG5_9ZZZZ</name>
<dbReference type="AlphaFoldDB" id="X0ZVG5"/>
<accession>X0ZVG5</accession>
<protein>
    <submittedName>
        <fullName evidence="1">Uncharacterized protein</fullName>
    </submittedName>
</protein>
<reference evidence="1" key="1">
    <citation type="journal article" date="2014" name="Front. Microbiol.">
        <title>High frequency of phylogenetically diverse reductive dehalogenase-homologous genes in deep subseafloor sedimentary metagenomes.</title>
        <authorList>
            <person name="Kawai M."/>
            <person name="Futagami T."/>
            <person name="Toyoda A."/>
            <person name="Takaki Y."/>
            <person name="Nishi S."/>
            <person name="Hori S."/>
            <person name="Arai W."/>
            <person name="Tsubouchi T."/>
            <person name="Morono Y."/>
            <person name="Uchiyama I."/>
            <person name="Ito T."/>
            <person name="Fujiyama A."/>
            <person name="Inagaki F."/>
            <person name="Takami H."/>
        </authorList>
    </citation>
    <scope>NUCLEOTIDE SEQUENCE</scope>
    <source>
        <strain evidence="1">Expedition CK06-06</strain>
    </source>
</reference>
<proteinExistence type="predicted"/>
<evidence type="ECO:0000313" key="1">
    <source>
        <dbReference type="EMBL" id="GAG52086.1"/>
    </source>
</evidence>
<gene>
    <name evidence="1" type="ORF">S01H1_82809</name>
</gene>
<comment type="caution">
    <text evidence="1">The sequence shown here is derived from an EMBL/GenBank/DDBJ whole genome shotgun (WGS) entry which is preliminary data.</text>
</comment>
<sequence length="40" mass="4604">SYPPLAYIRCSKEELMHRTGKTRVIGSNQHFTEKGDLPGW</sequence>
<organism evidence="1">
    <name type="scientific">marine sediment metagenome</name>
    <dbReference type="NCBI Taxonomy" id="412755"/>
    <lineage>
        <taxon>unclassified sequences</taxon>
        <taxon>metagenomes</taxon>
        <taxon>ecological metagenomes</taxon>
    </lineage>
</organism>
<feature type="non-terminal residue" evidence="1">
    <location>
        <position position="1"/>
    </location>
</feature>